<organism evidence="2 3">
    <name type="scientific">Teratosphaeria destructans</name>
    <dbReference type="NCBI Taxonomy" id="418781"/>
    <lineage>
        <taxon>Eukaryota</taxon>
        <taxon>Fungi</taxon>
        <taxon>Dikarya</taxon>
        <taxon>Ascomycota</taxon>
        <taxon>Pezizomycotina</taxon>
        <taxon>Dothideomycetes</taxon>
        <taxon>Dothideomycetidae</taxon>
        <taxon>Mycosphaerellales</taxon>
        <taxon>Teratosphaeriaceae</taxon>
        <taxon>Teratosphaeria</taxon>
    </lineage>
</organism>
<feature type="compositionally biased region" description="Polar residues" evidence="1">
    <location>
        <begin position="144"/>
        <end position="154"/>
    </location>
</feature>
<protein>
    <submittedName>
        <fullName evidence="2">DNA binding domain with preference for A/T rich regions</fullName>
    </submittedName>
</protein>
<dbReference type="Proteomes" id="UP001138500">
    <property type="component" value="Unassembled WGS sequence"/>
</dbReference>
<name>A0A9W7SZH2_9PEZI</name>
<gene>
    <name evidence="2" type="ORF">Tdes44962_MAKER07392</name>
</gene>
<comment type="caution">
    <text evidence="2">The sequence shown here is derived from an EMBL/GenBank/DDBJ whole genome shotgun (WGS) entry which is preliminary data.</text>
</comment>
<reference evidence="2 3" key="2">
    <citation type="journal article" date="2021" name="Curr. Genet.">
        <title>Genetic response to nitrogen starvation in the aggressive Eucalyptus foliar pathogen Teratosphaeria destructans.</title>
        <authorList>
            <person name="Havenga M."/>
            <person name="Wingfield B.D."/>
            <person name="Wingfield M.J."/>
            <person name="Dreyer L.L."/>
            <person name="Roets F."/>
            <person name="Aylward J."/>
        </authorList>
    </citation>
    <scope>NUCLEOTIDE SEQUENCE [LARGE SCALE GENOMIC DNA]</scope>
    <source>
        <strain evidence="2">CMW44962</strain>
    </source>
</reference>
<proteinExistence type="predicted"/>
<feature type="compositionally biased region" description="Pro residues" evidence="1">
    <location>
        <begin position="311"/>
        <end position="334"/>
    </location>
</feature>
<evidence type="ECO:0000256" key="1">
    <source>
        <dbReference type="SAM" id="MobiDB-lite"/>
    </source>
</evidence>
<sequence>MADQRPWSDHEKVRLACGHPLRTERAASRHRDTAADHVVEQNTLFAEIIKASSPTPTPGVLFNVIAQQNIQPRWEDTPLPQGRSLNQCRAAFEEMRRQHPHAFLSGQLAPQTPLTAPLYNKRPFSLEPVYPGGREIRPKPYPSASVSSLPSGEPTQKRKRGRPTKAQAQAKAAAAEAGAPPGPSGTAVIAPQGVHMSPQPMVPAATPAPLEELKPTLPPTTRMPISAVLTPAAPKPASSSGSSSGKRRRTRSTRSEPEEYPMDETTAIGGGQEYESPFQRHSAGMAPSPARAAVMRHSEEHPRDQQQQPPFRQPHLPPRSEPPPDMRMPSPSPR</sequence>
<feature type="region of interest" description="Disordered" evidence="1">
    <location>
        <begin position="130"/>
        <end position="334"/>
    </location>
</feature>
<dbReference type="AlphaFoldDB" id="A0A9W7SZH2"/>
<keyword evidence="3" id="KW-1185">Reference proteome</keyword>
<reference evidence="2 3" key="1">
    <citation type="journal article" date="2018" name="IMA Fungus">
        <title>IMA Genome-F 10: Nine draft genome sequences of Claviceps purpurea s.lat., including C. arundinis, C. humidiphila, and C. cf. spartinae, pseudomolecules for the pitch canker pathogen Fusarium circinatum, draft genome of Davidsoniella eucalypti, Grosmannia galeiformis, Quambalaria eucalypti, and Teratosphaeria destructans.</title>
        <authorList>
            <person name="Wingfield B.D."/>
            <person name="Liu M."/>
            <person name="Nguyen H.D."/>
            <person name="Lane F.A."/>
            <person name="Morgan S.W."/>
            <person name="De Vos L."/>
            <person name="Wilken P.M."/>
            <person name="Duong T.A."/>
            <person name="Aylward J."/>
            <person name="Coetzee M.P."/>
            <person name="Dadej K."/>
            <person name="De Beer Z.W."/>
            <person name="Findlay W."/>
            <person name="Havenga M."/>
            <person name="Kolarik M."/>
            <person name="Menzies J.G."/>
            <person name="Naidoo K."/>
            <person name="Pochopski O."/>
            <person name="Shoukouhi P."/>
            <person name="Santana Q.C."/>
            <person name="Seifert K.A."/>
            <person name="Soal N."/>
            <person name="Steenkamp E.T."/>
            <person name="Tatham C.T."/>
            <person name="van der Nest M.A."/>
            <person name="Wingfield M.J."/>
        </authorList>
    </citation>
    <scope>NUCLEOTIDE SEQUENCE [LARGE SCALE GENOMIC DNA]</scope>
    <source>
        <strain evidence="2">CMW44962</strain>
    </source>
</reference>
<evidence type="ECO:0000313" key="3">
    <source>
        <dbReference type="Proteomes" id="UP001138500"/>
    </source>
</evidence>
<accession>A0A9W7SZH2</accession>
<evidence type="ECO:0000313" key="2">
    <source>
        <dbReference type="EMBL" id="KAH9843448.1"/>
    </source>
</evidence>
<feature type="compositionally biased region" description="Low complexity" evidence="1">
    <location>
        <begin position="164"/>
        <end position="187"/>
    </location>
</feature>
<feature type="compositionally biased region" description="Low complexity" evidence="1">
    <location>
        <begin position="230"/>
        <end position="244"/>
    </location>
</feature>
<dbReference type="OrthoDB" id="5371646at2759"/>
<dbReference type="EMBL" id="RIBY02000347">
    <property type="protein sequence ID" value="KAH9843448.1"/>
    <property type="molecule type" value="Genomic_DNA"/>
</dbReference>